<feature type="region of interest" description="Disordered" evidence="1">
    <location>
        <begin position="1"/>
        <end position="75"/>
    </location>
</feature>
<dbReference type="EMBL" id="QURH01000039">
    <property type="protein sequence ID" value="RFU43234.1"/>
    <property type="molecule type" value="Genomic_DNA"/>
</dbReference>
<dbReference type="AlphaFoldDB" id="A0A372JU14"/>
<proteinExistence type="predicted"/>
<evidence type="ECO:0000313" key="4">
    <source>
        <dbReference type="Proteomes" id="UP000261811"/>
    </source>
</evidence>
<comment type="caution">
    <text evidence="3">The sequence shown here is derived from an EMBL/GenBank/DDBJ whole genome shotgun (WGS) entry which is preliminary data.</text>
</comment>
<organism evidence="3 4">
    <name type="scientific">Actinomadura logoneensis</name>
    <dbReference type="NCBI Taxonomy" id="2293572"/>
    <lineage>
        <taxon>Bacteria</taxon>
        <taxon>Bacillati</taxon>
        <taxon>Actinomycetota</taxon>
        <taxon>Actinomycetes</taxon>
        <taxon>Streptosporangiales</taxon>
        <taxon>Thermomonosporaceae</taxon>
        <taxon>Actinomadura</taxon>
    </lineage>
</organism>
<evidence type="ECO:0000313" key="3">
    <source>
        <dbReference type="EMBL" id="RFU43234.1"/>
    </source>
</evidence>
<accession>A0A372JU14</accession>
<reference evidence="3 4" key="1">
    <citation type="submission" date="2018-08" db="EMBL/GenBank/DDBJ databases">
        <title>Actinomadura jelena sp. nov., a novel Actinomycete isolated from soil in Chad.</title>
        <authorList>
            <person name="Shi L."/>
        </authorList>
    </citation>
    <scope>NUCLEOTIDE SEQUENCE [LARGE SCALE GENOMIC DNA]</scope>
    <source>
        <strain evidence="3 4">NEAU-G17</strain>
    </source>
</reference>
<evidence type="ECO:0000256" key="1">
    <source>
        <dbReference type="SAM" id="MobiDB-lite"/>
    </source>
</evidence>
<evidence type="ECO:0000259" key="2">
    <source>
        <dbReference type="Pfam" id="PF01345"/>
    </source>
</evidence>
<protein>
    <recommendedName>
        <fullName evidence="2">DUF11 domain-containing protein</fullName>
    </recommendedName>
</protein>
<dbReference type="RefSeq" id="WP_199486349.1">
    <property type="nucleotide sequence ID" value="NZ_QURH01000039.1"/>
</dbReference>
<dbReference type="InterPro" id="IPR001434">
    <property type="entry name" value="OmcB-like_DUF11"/>
</dbReference>
<feature type="compositionally biased region" description="Gly residues" evidence="1">
    <location>
        <begin position="31"/>
        <end position="47"/>
    </location>
</feature>
<feature type="compositionally biased region" description="Gly residues" evidence="1">
    <location>
        <begin position="55"/>
        <end position="64"/>
    </location>
</feature>
<sequence>SGSDQPGLPGGAATGRVGGDGAVNLADPHMGTGGGGGGGAHGGGAGGSSTPNSTGAGGGGGGSSLGPAGATYETGVRQGNGEVTLTYDTGSCPVPPPEECANDTITVAKTARPSSVPVWGEVRYRIRVTNTCAHTFHGATITDDLSGVLGTGFLVGPVQATIGTVHRNGRLLTWTGDLLAGQTAEITYTVRTRRPGIMRNTVTWNCRAPGQRHPRWGCRVSTTVRVRHRHHHGPFPCKPHKWAHHWMGRAVEWQC</sequence>
<dbReference type="Pfam" id="PF01345">
    <property type="entry name" value="DUF11"/>
    <property type="match status" value="1"/>
</dbReference>
<feature type="non-terminal residue" evidence="3">
    <location>
        <position position="1"/>
    </location>
</feature>
<name>A0A372JU14_9ACTN</name>
<gene>
    <name evidence="3" type="ORF">DZF91_02415</name>
</gene>
<feature type="compositionally biased region" description="Gly residues" evidence="1">
    <location>
        <begin position="8"/>
        <end position="21"/>
    </location>
</feature>
<keyword evidence="4" id="KW-1185">Reference proteome</keyword>
<dbReference type="Proteomes" id="UP000261811">
    <property type="component" value="Unassembled WGS sequence"/>
</dbReference>
<feature type="domain" description="DUF11" evidence="2">
    <location>
        <begin position="105"/>
        <end position="204"/>
    </location>
</feature>